<dbReference type="InterPro" id="IPR036291">
    <property type="entry name" value="NAD(P)-bd_dom_sf"/>
</dbReference>
<dbReference type="Gene3D" id="3.90.180.10">
    <property type="entry name" value="Medium-chain alcohol dehydrogenases, catalytic domain"/>
    <property type="match status" value="1"/>
</dbReference>
<keyword evidence="1" id="KW-0521">NADP</keyword>
<name>A0A4Y9YDK2_9AGAM</name>
<evidence type="ECO:0000259" key="2">
    <source>
        <dbReference type="SMART" id="SM00829"/>
    </source>
</evidence>
<sequence length="391" mass="41778">MPTPRRIDLRILLVRFTSHPIFVRCADEIHIFAETIGGELEPPNCTQPLPSTCLVDSPFHHCEVTMKAIVIDHFGPGLDSLVIKDLPQPVPENGDVLIQIKAFGVNHAEMHMRRGEWPEAAYVSGIECVGIVAACPGGEFPIGAKVAAAMGGLGRTRNGSYAEYTCAPAGNVAGIDAPLSWAELAAIPESYTTAWTALFRNLELKAGEMLVIRGATSALGKAALNLAVTAGAKVIATSRDPVRFQALLDAGAVKVEREGPDLASRLPEAGAKQVDKVLNLVGNSALLDSIKIPRRGGKVCQAGWLGSLAPVKDFDPMTQMASGVDFNLFGSWVFGEPEFPLHDVPLKSIAADVAASKFEAKPARVFQFEEISEAHKLMQENKANGKMVVLV</sequence>
<dbReference type="OrthoDB" id="203908at2759"/>
<evidence type="ECO:0000256" key="1">
    <source>
        <dbReference type="ARBA" id="ARBA00022857"/>
    </source>
</evidence>
<dbReference type="STRING" id="205917.A0A4Y9YDK2"/>
<dbReference type="Proteomes" id="UP000298327">
    <property type="component" value="Unassembled WGS sequence"/>
</dbReference>
<keyword evidence="4" id="KW-1185">Reference proteome</keyword>
<dbReference type="PANTHER" id="PTHR44154:SF1">
    <property type="entry name" value="QUINONE OXIDOREDUCTASE"/>
    <property type="match status" value="1"/>
</dbReference>
<dbReference type="InterPro" id="IPR013149">
    <property type="entry name" value="ADH-like_C"/>
</dbReference>
<dbReference type="Gene3D" id="3.40.50.720">
    <property type="entry name" value="NAD(P)-binding Rossmann-like Domain"/>
    <property type="match status" value="1"/>
</dbReference>
<dbReference type="Pfam" id="PF00107">
    <property type="entry name" value="ADH_zinc_N"/>
    <property type="match status" value="1"/>
</dbReference>
<evidence type="ECO:0000313" key="3">
    <source>
        <dbReference type="EMBL" id="TFY60616.1"/>
    </source>
</evidence>
<dbReference type="Pfam" id="PF08240">
    <property type="entry name" value="ADH_N"/>
    <property type="match status" value="1"/>
</dbReference>
<dbReference type="SMART" id="SM00829">
    <property type="entry name" value="PKS_ER"/>
    <property type="match status" value="1"/>
</dbReference>
<dbReference type="InterPro" id="IPR051603">
    <property type="entry name" value="Zinc-ADH_QOR/CCCR"/>
</dbReference>
<protein>
    <recommendedName>
        <fullName evidence="2">Enoyl reductase (ER) domain-containing protein</fullName>
    </recommendedName>
</protein>
<proteinExistence type="predicted"/>
<dbReference type="InterPro" id="IPR011032">
    <property type="entry name" value="GroES-like_sf"/>
</dbReference>
<accession>A0A4Y9YDK2</accession>
<reference evidence="3 4" key="1">
    <citation type="submission" date="2019-02" db="EMBL/GenBank/DDBJ databases">
        <title>Genome sequencing of the rare red list fungi Dentipellis fragilis.</title>
        <authorList>
            <person name="Buettner E."/>
            <person name="Kellner H."/>
        </authorList>
    </citation>
    <scope>NUCLEOTIDE SEQUENCE [LARGE SCALE GENOMIC DNA]</scope>
    <source>
        <strain evidence="3 4">DSM 105465</strain>
    </source>
</reference>
<feature type="domain" description="Enoyl reductase (ER)" evidence="2">
    <location>
        <begin position="77"/>
        <end position="389"/>
    </location>
</feature>
<dbReference type="AlphaFoldDB" id="A0A4Y9YDK2"/>
<dbReference type="SUPFAM" id="SSF51735">
    <property type="entry name" value="NAD(P)-binding Rossmann-fold domains"/>
    <property type="match status" value="1"/>
</dbReference>
<dbReference type="SUPFAM" id="SSF50129">
    <property type="entry name" value="GroES-like"/>
    <property type="match status" value="1"/>
</dbReference>
<organism evidence="3 4">
    <name type="scientific">Dentipellis fragilis</name>
    <dbReference type="NCBI Taxonomy" id="205917"/>
    <lineage>
        <taxon>Eukaryota</taxon>
        <taxon>Fungi</taxon>
        <taxon>Dikarya</taxon>
        <taxon>Basidiomycota</taxon>
        <taxon>Agaricomycotina</taxon>
        <taxon>Agaricomycetes</taxon>
        <taxon>Russulales</taxon>
        <taxon>Hericiaceae</taxon>
        <taxon>Dentipellis</taxon>
    </lineage>
</organism>
<evidence type="ECO:0000313" key="4">
    <source>
        <dbReference type="Proteomes" id="UP000298327"/>
    </source>
</evidence>
<dbReference type="EMBL" id="SEOQ01000553">
    <property type="protein sequence ID" value="TFY60616.1"/>
    <property type="molecule type" value="Genomic_DNA"/>
</dbReference>
<dbReference type="InterPro" id="IPR013154">
    <property type="entry name" value="ADH-like_N"/>
</dbReference>
<dbReference type="InterPro" id="IPR020843">
    <property type="entry name" value="ER"/>
</dbReference>
<dbReference type="GO" id="GO:0016491">
    <property type="term" value="F:oxidoreductase activity"/>
    <property type="evidence" value="ECO:0007669"/>
    <property type="project" value="InterPro"/>
</dbReference>
<comment type="caution">
    <text evidence="3">The sequence shown here is derived from an EMBL/GenBank/DDBJ whole genome shotgun (WGS) entry which is preliminary data.</text>
</comment>
<dbReference type="PANTHER" id="PTHR44154">
    <property type="entry name" value="QUINONE OXIDOREDUCTASE"/>
    <property type="match status" value="1"/>
</dbReference>
<gene>
    <name evidence="3" type="ORF">EVG20_g7359</name>
</gene>